<dbReference type="PANTHER" id="PTHR30273:SF2">
    <property type="entry name" value="PROTEIN FECR"/>
    <property type="match status" value="1"/>
</dbReference>
<dbReference type="AlphaFoldDB" id="A0A415QAJ0"/>
<dbReference type="GO" id="GO:0016989">
    <property type="term" value="F:sigma factor antagonist activity"/>
    <property type="evidence" value="ECO:0007669"/>
    <property type="project" value="TreeGrafter"/>
</dbReference>
<feature type="transmembrane region" description="Helical" evidence="1">
    <location>
        <begin position="88"/>
        <end position="108"/>
    </location>
</feature>
<evidence type="ECO:0000259" key="2">
    <source>
        <dbReference type="Pfam" id="PF04773"/>
    </source>
</evidence>
<dbReference type="Gene3D" id="3.55.50.30">
    <property type="match status" value="1"/>
</dbReference>
<evidence type="ECO:0000313" key="4">
    <source>
        <dbReference type="EMBL" id="RHM38680.1"/>
    </source>
</evidence>
<dbReference type="FunFam" id="2.60.120.1440:FF:000001">
    <property type="entry name" value="Putative anti-sigma factor"/>
    <property type="match status" value="1"/>
</dbReference>
<dbReference type="Proteomes" id="UP000286038">
    <property type="component" value="Unassembled WGS sequence"/>
</dbReference>
<evidence type="ECO:0000256" key="1">
    <source>
        <dbReference type="SAM" id="Phobius"/>
    </source>
</evidence>
<dbReference type="InterPro" id="IPR032508">
    <property type="entry name" value="FecR_C"/>
</dbReference>
<name>A0A415QAJ0_9BACT</name>
<evidence type="ECO:0000259" key="3">
    <source>
        <dbReference type="Pfam" id="PF16344"/>
    </source>
</evidence>
<dbReference type="RefSeq" id="WP_118451087.1">
    <property type="nucleotide sequence ID" value="NZ_CABJDM010000042.1"/>
</dbReference>
<dbReference type="Gene3D" id="2.60.120.1440">
    <property type="match status" value="1"/>
</dbReference>
<dbReference type="Pfam" id="PF04773">
    <property type="entry name" value="FecR"/>
    <property type="match status" value="1"/>
</dbReference>
<feature type="domain" description="Protein FecR C-terminal" evidence="3">
    <location>
        <begin position="322"/>
        <end position="390"/>
    </location>
</feature>
<keyword evidence="1" id="KW-1133">Transmembrane helix</keyword>
<dbReference type="EMBL" id="QRPV01000042">
    <property type="protein sequence ID" value="RHM38680.1"/>
    <property type="molecule type" value="Genomic_DNA"/>
</dbReference>
<keyword evidence="1" id="KW-0472">Membrane</keyword>
<dbReference type="InterPro" id="IPR006860">
    <property type="entry name" value="FecR"/>
</dbReference>
<accession>A0A415QAJ0</accession>
<sequence>MDVISRNKRICQLIAKQLWDGLSDHEKQELQEWIQASPDNSTLYDELVRLERVRQYIEKRESIDVRKYMAVCERELGLGGKRRVINRLWGYAAAIFVLCVVEVCIWINKQEKVGIGEIAQTVIEPGKVKALLVLDDGREIELGDRNASQGLEASGIVVVSDSSRIKYNQEEGTEEKEVMNKIIVPTGGEYNLILSDGTWVYLNAESVITFPKKFVGERREIILEGEAYFHVTASKEHPFIVKTRDMDVLVTGTEFNVKAYPDESNVQTTLLQGKVAVFAGEDKKEKVEIQPNQQAEWDRGDVKLQVREVDPDLFVAWKNGHFIFRQDRLEDIMRTLARWYDMEVIYLDTSIKDMAFAGKLDRSKDITPILNVLRATDKLTVEVNGKRIILGVK</sequence>
<feature type="domain" description="FecR protein" evidence="2">
    <location>
        <begin position="182"/>
        <end position="275"/>
    </location>
</feature>
<organism evidence="4 5">
    <name type="scientific">Butyricimonas virosa</name>
    <dbReference type="NCBI Taxonomy" id="544645"/>
    <lineage>
        <taxon>Bacteria</taxon>
        <taxon>Pseudomonadati</taxon>
        <taxon>Bacteroidota</taxon>
        <taxon>Bacteroidia</taxon>
        <taxon>Bacteroidales</taxon>
        <taxon>Odoribacteraceae</taxon>
        <taxon>Butyricimonas</taxon>
    </lineage>
</organism>
<gene>
    <name evidence="4" type="ORF">DWZ68_17615</name>
</gene>
<dbReference type="Pfam" id="PF16344">
    <property type="entry name" value="FecR_C"/>
    <property type="match status" value="1"/>
</dbReference>
<dbReference type="InterPro" id="IPR012373">
    <property type="entry name" value="Ferrdict_sens_TM"/>
</dbReference>
<reference evidence="4 5" key="1">
    <citation type="submission" date="2018-08" db="EMBL/GenBank/DDBJ databases">
        <title>A genome reference for cultivated species of the human gut microbiota.</title>
        <authorList>
            <person name="Zou Y."/>
            <person name="Xue W."/>
            <person name="Luo G."/>
        </authorList>
    </citation>
    <scope>NUCLEOTIDE SEQUENCE [LARGE SCALE GENOMIC DNA]</scope>
    <source>
        <strain evidence="4 5">AF34-33</strain>
    </source>
</reference>
<keyword evidence="1" id="KW-0812">Transmembrane</keyword>
<protein>
    <submittedName>
        <fullName evidence="4">FecR family protein</fullName>
    </submittedName>
</protein>
<proteinExistence type="predicted"/>
<dbReference type="PANTHER" id="PTHR30273">
    <property type="entry name" value="PERIPLASMIC SIGNAL SENSOR AND SIGMA FACTOR ACTIVATOR FECR-RELATED"/>
    <property type="match status" value="1"/>
</dbReference>
<evidence type="ECO:0000313" key="5">
    <source>
        <dbReference type="Proteomes" id="UP000286038"/>
    </source>
</evidence>
<comment type="caution">
    <text evidence="4">The sequence shown here is derived from an EMBL/GenBank/DDBJ whole genome shotgun (WGS) entry which is preliminary data.</text>
</comment>